<gene>
    <name evidence="1" type="ORF">DFR41_105214</name>
</gene>
<comment type="caution">
    <text evidence="1">The sequence shown here is derived from an EMBL/GenBank/DDBJ whole genome shotgun (WGS) entry which is preliminary data.</text>
</comment>
<reference evidence="1 2" key="1">
    <citation type="submission" date="2018-07" db="EMBL/GenBank/DDBJ databases">
        <title>Genomic Encyclopedia of Type Strains, Phase IV (KMG-IV): sequencing the most valuable type-strain genomes for metagenomic binning, comparative biology and taxonomic classification.</title>
        <authorList>
            <person name="Goeker M."/>
        </authorList>
    </citation>
    <scope>NUCLEOTIDE SEQUENCE [LARGE SCALE GENOMIC DNA]</scope>
    <source>
        <strain evidence="1 2">DSM 21352</strain>
    </source>
</reference>
<dbReference type="RefSeq" id="WP_114803280.1">
    <property type="nucleotide sequence ID" value="NZ_QQAV01000005.1"/>
</dbReference>
<keyword evidence="2" id="KW-1185">Reference proteome</keyword>
<dbReference type="EMBL" id="QQAV01000005">
    <property type="protein sequence ID" value="RDI24299.1"/>
    <property type="molecule type" value="Genomic_DNA"/>
</dbReference>
<proteinExistence type="predicted"/>
<accession>A0A370FEM8</accession>
<dbReference type="OrthoDB" id="8850091at2"/>
<organism evidence="1 2">
    <name type="scientific">Pseudacidovorax intermedius</name>
    <dbReference type="NCBI Taxonomy" id="433924"/>
    <lineage>
        <taxon>Bacteria</taxon>
        <taxon>Pseudomonadati</taxon>
        <taxon>Pseudomonadota</taxon>
        <taxon>Betaproteobacteria</taxon>
        <taxon>Burkholderiales</taxon>
        <taxon>Comamonadaceae</taxon>
        <taxon>Pseudacidovorax</taxon>
    </lineage>
</organism>
<dbReference type="AlphaFoldDB" id="A0A370FEM8"/>
<name>A0A370FEM8_9BURK</name>
<protein>
    <submittedName>
        <fullName evidence="1">Uncharacterized protein</fullName>
    </submittedName>
</protein>
<dbReference type="STRING" id="433924.NS331_09710"/>
<dbReference type="Proteomes" id="UP000255265">
    <property type="component" value="Unassembled WGS sequence"/>
</dbReference>
<evidence type="ECO:0000313" key="1">
    <source>
        <dbReference type="EMBL" id="RDI24299.1"/>
    </source>
</evidence>
<sequence>MPHHEEMIDVYAVEGQFQHLIYSPRGGYEGLLIDTYGIPTQFVFDKHDETAADAFAHLQPGQSVTVEGSLRQPSDKGEGDHVVYDFHRLSHVAGKPVESAHTEGPVRGRVVRINHAKHGVPNGVVLDSGDFVHLKPEGFALAGLEVGDEVEADGPSRPLAGGQGRVMEARTVNGHALAPR</sequence>
<evidence type="ECO:0000313" key="2">
    <source>
        <dbReference type="Proteomes" id="UP000255265"/>
    </source>
</evidence>